<dbReference type="AlphaFoldDB" id="A0A6J8E693"/>
<evidence type="ECO:0000313" key="2">
    <source>
        <dbReference type="Proteomes" id="UP000507470"/>
    </source>
</evidence>
<dbReference type="EMBL" id="CACVKT020008447">
    <property type="protein sequence ID" value="CAC5415543.1"/>
    <property type="molecule type" value="Genomic_DNA"/>
</dbReference>
<reference evidence="1 2" key="1">
    <citation type="submission" date="2020-06" db="EMBL/GenBank/DDBJ databases">
        <authorList>
            <person name="Li R."/>
            <person name="Bekaert M."/>
        </authorList>
    </citation>
    <scope>NUCLEOTIDE SEQUENCE [LARGE SCALE GENOMIC DNA]</scope>
    <source>
        <strain evidence="2">wild</strain>
    </source>
</reference>
<accession>A0A6J8E693</accession>
<gene>
    <name evidence="1" type="ORF">MCOR_48235</name>
</gene>
<keyword evidence="2" id="KW-1185">Reference proteome</keyword>
<proteinExistence type="predicted"/>
<evidence type="ECO:0000313" key="1">
    <source>
        <dbReference type="EMBL" id="CAC5415543.1"/>
    </source>
</evidence>
<organism evidence="1 2">
    <name type="scientific">Mytilus coruscus</name>
    <name type="common">Sea mussel</name>
    <dbReference type="NCBI Taxonomy" id="42192"/>
    <lineage>
        <taxon>Eukaryota</taxon>
        <taxon>Metazoa</taxon>
        <taxon>Spiralia</taxon>
        <taxon>Lophotrochozoa</taxon>
        <taxon>Mollusca</taxon>
        <taxon>Bivalvia</taxon>
        <taxon>Autobranchia</taxon>
        <taxon>Pteriomorphia</taxon>
        <taxon>Mytilida</taxon>
        <taxon>Mytiloidea</taxon>
        <taxon>Mytilidae</taxon>
        <taxon>Mytilinae</taxon>
        <taxon>Mytilus</taxon>
    </lineage>
</organism>
<dbReference type="Proteomes" id="UP000507470">
    <property type="component" value="Unassembled WGS sequence"/>
</dbReference>
<sequence length="220" mass="25438">MEYDISKTDKSKIFKRCRSDIANSLSMEHIEEQSNLSSIEHNEGITKLSSIDMIKHTNFMQYEGRESSDKIQTIMQNLTSTQVGPHDQIRKRPTMHSCDSNIHVQVNKTKKSKLLDKIDILWFISHFVSMEGSDVKKIEQEEQEKILAEKPVVIQSQSNTERGADDQQLTRNMLHACDICANLRKHMRLHTDKTSLRSDLFDKGYSDLGNSHLRPLRPKK</sequence>
<protein>
    <submittedName>
        <fullName evidence="1">Uncharacterized protein</fullName>
    </submittedName>
</protein>
<name>A0A6J8E693_MYTCO</name>